<sequence>MWLAQGPCKSDADARRPRYMNVMEPTDARPWLDRQKTAGRPIYFPVLQEPRKYELQSEKSLWFGHMGKGQLGRLSIWGEMFGTRVKSDLFRGKIRKPKEQSE</sequence>
<accession>A0A0C9Z320</accession>
<gene>
    <name evidence="1" type="ORF">PISMIDRAFT_460603</name>
</gene>
<proteinExistence type="predicted"/>
<dbReference type="AlphaFoldDB" id="A0A0C9Z320"/>
<keyword evidence="2" id="KW-1185">Reference proteome</keyword>
<name>A0A0C9Z320_9AGAM</name>
<organism evidence="1 2">
    <name type="scientific">Pisolithus microcarpus 441</name>
    <dbReference type="NCBI Taxonomy" id="765257"/>
    <lineage>
        <taxon>Eukaryota</taxon>
        <taxon>Fungi</taxon>
        <taxon>Dikarya</taxon>
        <taxon>Basidiomycota</taxon>
        <taxon>Agaricomycotina</taxon>
        <taxon>Agaricomycetes</taxon>
        <taxon>Agaricomycetidae</taxon>
        <taxon>Boletales</taxon>
        <taxon>Sclerodermatineae</taxon>
        <taxon>Pisolithaceae</taxon>
        <taxon>Pisolithus</taxon>
    </lineage>
</organism>
<dbReference type="HOGENOM" id="CLU_2278563_0_0_1"/>
<dbReference type="Proteomes" id="UP000054018">
    <property type="component" value="Unassembled WGS sequence"/>
</dbReference>
<evidence type="ECO:0000313" key="2">
    <source>
        <dbReference type="Proteomes" id="UP000054018"/>
    </source>
</evidence>
<reference evidence="1 2" key="1">
    <citation type="submission" date="2014-04" db="EMBL/GenBank/DDBJ databases">
        <authorList>
            <consortium name="DOE Joint Genome Institute"/>
            <person name="Kuo A."/>
            <person name="Kohler A."/>
            <person name="Costa M.D."/>
            <person name="Nagy L.G."/>
            <person name="Floudas D."/>
            <person name="Copeland A."/>
            <person name="Barry K.W."/>
            <person name="Cichocki N."/>
            <person name="Veneault-Fourrey C."/>
            <person name="LaButti K."/>
            <person name="Lindquist E.A."/>
            <person name="Lipzen A."/>
            <person name="Lundell T."/>
            <person name="Morin E."/>
            <person name="Murat C."/>
            <person name="Sun H."/>
            <person name="Tunlid A."/>
            <person name="Henrissat B."/>
            <person name="Grigoriev I.V."/>
            <person name="Hibbett D.S."/>
            <person name="Martin F."/>
            <person name="Nordberg H.P."/>
            <person name="Cantor M.N."/>
            <person name="Hua S.X."/>
        </authorList>
    </citation>
    <scope>NUCLEOTIDE SEQUENCE [LARGE SCALE GENOMIC DNA]</scope>
    <source>
        <strain evidence="1 2">441</strain>
    </source>
</reference>
<reference evidence="2" key="2">
    <citation type="submission" date="2015-01" db="EMBL/GenBank/DDBJ databases">
        <title>Evolutionary Origins and Diversification of the Mycorrhizal Mutualists.</title>
        <authorList>
            <consortium name="DOE Joint Genome Institute"/>
            <consortium name="Mycorrhizal Genomics Consortium"/>
            <person name="Kohler A."/>
            <person name="Kuo A."/>
            <person name="Nagy L.G."/>
            <person name="Floudas D."/>
            <person name="Copeland A."/>
            <person name="Barry K.W."/>
            <person name="Cichocki N."/>
            <person name="Veneault-Fourrey C."/>
            <person name="LaButti K."/>
            <person name="Lindquist E.A."/>
            <person name="Lipzen A."/>
            <person name="Lundell T."/>
            <person name="Morin E."/>
            <person name="Murat C."/>
            <person name="Riley R."/>
            <person name="Ohm R."/>
            <person name="Sun H."/>
            <person name="Tunlid A."/>
            <person name="Henrissat B."/>
            <person name="Grigoriev I.V."/>
            <person name="Hibbett D.S."/>
            <person name="Martin F."/>
        </authorList>
    </citation>
    <scope>NUCLEOTIDE SEQUENCE [LARGE SCALE GENOMIC DNA]</scope>
    <source>
        <strain evidence="2">441</strain>
    </source>
</reference>
<protein>
    <submittedName>
        <fullName evidence="1">Uncharacterized protein</fullName>
    </submittedName>
</protein>
<evidence type="ECO:0000313" key="1">
    <source>
        <dbReference type="EMBL" id="KIK23421.1"/>
    </source>
</evidence>
<dbReference type="EMBL" id="KN833726">
    <property type="protein sequence ID" value="KIK23421.1"/>
    <property type="molecule type" value="Genomic_DNA"/>
</dbReference>